<proteinExistence type="inferred from homology"/>
<dbReference type="CDD" id="cd11711">
    <property type="entry name" value="GINS_A_Sld5"/>
    <property type="match status" value="1"/>
</dbReference>
<evidence type="ECO:0000313" key="16">
    <source>
        <dbReference type="Proteomes" id="UP000537989"/>
    </source>
</evidence>
<evidence type="ECO:0000256" key="12">
    <source>
        <dbReference type="ARBA" id="ARBA00025163"/>
    </source>
</evidence>
<feature type="transmembrane region" description="Helical" evidence="13">
    <location>
        <begin position="51"/>
        <end position="74"/>
    </location>
</feature>
<evidence type="ECO:0000256" key="5">
    <source>
        <dbReference type="ARBA" id="ARBA00014804"/>
    </source>
</evidence>
<dbReference type="GO" id="GO:0000727">
    <property type="term" value="P:double-strand break repair via break-induced replication"/>
    <property type="evidence" value="ECO:0007669"/>
    <property type="project" value="TreeGrafter"/>
</dbReference>
<comment type="caution">
    <text evidence="15">The sequence shown here is derived from an EMBL/GenBank/DDBJ whole genome shotgun (WGS) entry which is preliminary data.</text>
</comment>
<dbReference type="InterPro" id="IPR006838">
    <property type="entry name" value="ADTRP_AIG1"/>
</dbReference>
<sequence length="539" mass="60556">MAPRHPLQKLTSPSRSLSLVLHLAGIASFSYNFKFLTEWDVPMSKSYGWHFQFLTIIGLSASLLAFVFGALADLTLSRTLFRVKNYVAILATPMEVVISILYWGIKFIDPKLLMPTEFYIHIIPDVGFHLAPAVFLTLDLLLFSPPWTVPAYGIMAISTTLAFAYWSWVELCFSHNGWYPYPLFELLSTNQRVALFTFAAVLVTVSSSGLKWLYGQVNGYQTTKREAHKPLKKVHFSPTKRPKSNMMDIDDILRQVDPSSHGVPSEARDLQALTRLWVAERSAPELLEWPTDGLFERVNARIKTQIEKVEDMTGDMDPKTNFALIVIQTELERYKFLMRSFLRARLAKIDKHTLHYLSSQELRDRLSPTELSYATKHQALLHNHYLSSFLASFPQQLQNLNDTAGNISMIDSPDLDTAVFIRMLRDKDVYGKGTDADITLPATNGDHLPNHCVFQIASGTTVVLFTIANKGISLKIAKKLIAENPDCCVIASCRRPNVVKEAISSLRAQGLGSFSLIIDITSDGSIATTAETGRNWCDC</sequence>
<dbReference type="GO" id="GO:0012505">
    <property type="term" value="C:endomembrane system"/>
    <property type="evidence" value="ECO:0007669"/>
    <property type="project" value="UniProtKB-SubCell"/>
</dbReference>
<dbReference type="EMBL" id="JAAMOD010000098">
    <property type="protein sequence ID" value="KAF5241331.1"/>
    <property type="molecule type" value="Genomic_DNA"/>
</dbReference>
<feature type="transmembrane region" description="Helical" evidence="13">
    <location>
        <begin position="149"/>
        <end position="168"/>
    </location>
</feature>
<keyword evidence="8" id="KW-0159">Chromosome partition</keyword>
<keyword evidence="11" id="KW-0539">Nucleus</keyword>
<comment type="function">
    <text evidence="12">The GINS complex plays an essential role in the initiation of DNA replication. Has a role in chromosome segregation.</text>
</comment>
<dbReference type="FunFam" id="1.20.58.1030:FF:000006">
    <property type="entry name" value="DNA replication complex GINS protein SLD5"/>
    <property type="match status" value="1"/>
</dbReference>
<organism evidence="15 16">
    <name type="scientific">Fusarium austroamericanum</name>
    <dbReference type="NCBI Taxonomy" id="282268"/>
    <lineage>
        <taxon>Eukaryota</taxon>
        <taxon>Fungi</taxon>
        <taxon>Dikarya</taxon>
        <taxon>Ascomycota</taxon>
        <taxon>Pezizomycotina</taxon>
        <taxon>Sordariomycetes</taxon>
        <taxon>Hypocreomycetidae</taxon>
        <taxon>Hypocreales</taxon>
        <taxon>Nectriaceae</taxon>
        <taxon>Fusarium</taxon>
    </lineage>
</organism>
<evidence type="ECO:0000256" key="6">
    <source>
        <dbReference type="ARBA" id="ARBA00022692"/>
    </source>
</evidence>
<dbReference type="Pfam" id="PF04750">
    <property type="entry name" value="Far-17a_AIG1"/>
    <property type="match status" value="1"/>
</dbReference>
<dbReference type="GO" id="GO:0000811">
    <property type="term" value="C:GINS complex"/>
    <property type="evidence" value="ECO:0007669"/>
    <property type="project" value="TreeGrafter"/>
</dbReference>
<dbReference type="GO" id="GO:0016020">
    <property type="term" value="C:membrane"/>
    <property type="evidence" value="ECO:0007669"/>
    <property type="project" value="InterPro"/>
</dbReference>
<dbReference type="GO" id="GO:0006261">
    <property type="term" value="P:DNA-templated DNA replication"/>
    <property type="evidence" value="ECO:0007669"/>
    <property type="project" value="InterPro"/>
</dbReference>
<keyword evidence="10 13" id="KW-0472">Membrane</keyword>
<dbReference type="AlphaFoldDB" id="A0AAN6C431"/>
<dbReference type="Gene3D" id="3.40.50.720">
    <property type="entry name" value="NAD(P)-binding Rossmann-like Domain"/>
    <property type="match status" value="1"/>
</dbReference>
<feature type="transmembrane region" description="Helical" evidence="13">
    <location>
        <begin position="118"/>
        <end position="142"/>
    </location>
</feature>
<feature type="domain" description="GINS subunit" evidence="14">
    <location>
        <begin position="308"/>
        <end position="387"/>
    </location>
</feature>
<feature type="transmembrane region" description="Helical" evidence="13">
    <location>
        <begin position="193"/>
        <end position="214"/>
    </location>
</feature>
<dbReference type="InterPro" id="IPR008591">
    <property type="entry name" value="GINS_Sld5"/>
</dbReference>
<evidence type="ECO:0000256" key="8">
    <source>
        <dbReference type="ARBA" id="ARBA00022829"/>
    </source>
</evidence>
<comment type="subunit">
    <text evidence="4">Component of the GINS complex which is a heterotetramer of SLD5, PSF1, PSF2 and PSF3.</text>
</comment>
<comment type="subcellular location">
    <subcellularLocation>
        <location evidence="2">Endomembrane system</location>
        <topology evidence="2">Multi-pass membrane protein</topology>
    </subcellularLocation>
    <subcellularLocation>
        <location evidence="1">Nucleus</location>
    </subcellularLocation>
</comment>
<keyword evidence="7" id="KW-0235">DNA replication</keyword>
<dbReference type="InterPro" id="IPR021151">
    <property type="entry name" value="GINS_A"/>
</dbReference>
<dbReference type="PANTHER" id="PTHR21206:SF0">
    <property type="entry name" value="DNA REPLICATION COMPLEX GINS PROTEIN SLD5"/>
    <property type="match status" value="1"/>
</dbReference>
<keyword evidence="16" id="KW-1185">Reference proteome</keyword>
<evidence type="ECO:0000313" key="15">
    <source>
        <dbReference type="EMBL" id="KAF5241331.1"/>
    </source>
</evidence>
<evidence type="ECO:0000256" key="4">
    <source>
        <dbReference type="ARBA" id="ARBA00011352"/>
    </source>
</evidence>
<keyword evidence="6 13" id="KW-0812">Transmembrane</keyword>
<evidence type="ECO:0000256" key="9">
    <source>
        <dbReference type="ARBA" id="ARBA00022989"/>
    </source>
</evidence>
<feature type="transmembrane region" description="Helical" evidence="13">
    <location>
        <begin position="86"/>
        <end position="106"/>
    </location>
</feature>
<comment type="similarity">
    <text evidence="3">Belongs to the GINS4/SLD5 family.</text>
</comment>
<evidence type="ECO:0000259" key="14">
    <source>
        <dbReference type="Pfam" id="PF05916"/>
    </source>
</evidence>
<dbReference type="GO" id="GO:0007059">
    <property type="term" value="P:chromosome segregation"/>
    <property type="evidence" value="ECO:0007669"/>
    <property type="project" value="UniProtKB-KW"/>
</dbReference>
<dbReference type="InterPro" id="IPR038749">
    <property type="entry name" value="Sld5_GINS_A"/>
</dbReference>
<evidence type="ECO:0000256" key="13">
    <source>
        <dbReference type="SAM" id="Phobius"/>
    </source>
</evidence>
<dbReference type="Pfam" id="PF05916">
    <property type="entry name" value="Sld5"/>
    <property type="match status" value="1"/>
</dbReference>
<evidence type="ECO:0000256" key="3">
    <source>
        <dbReference type="ARBA" id="ARBA00008187"/>
    </source>
</evidence>
<gene>
    <name evidence="15" type="ORF">FAUST_4013</name>
</gene>
<protein>
    <recommendedName>
        <fullName evidence="5">DNA replication complex GINS protein SLD5</fullName>
    </recommendedName>
</protein>
<name>A0AAN6C431_FUSAU</name>
<dbReference type="SUPFAM" id="SSF158573">
    <property type="entry name" value="GINS helical bundle-like"/>
    <property type="match status" value="1"/>
</dbReference>
<evidence type="ECO:0000256" key="2">
    <source>
        <dbReference type="ARBA" id="ARBA00004127"/>
    </source>
</evidence>
<keyword evidence="9 13" id="KW-1133">Transmembrane helix</keyword>
<dbReference type="Proteomes" id="UP000537989">
    <property type="component" value="Unassembled WGS sequence"/>
</dbReference>
<dbReference type="InterPro" id="IPR036224">
    <property type="entry name" value="GINS_bundle-like_dom_sf"/>
</dbReference>
<dbReference type="PANTHER" id="PTHR21206">
    <property type="entry name" value="SLD5 PROTEIN"/>
    <property type="match status" value="1"/>
</dbReference>
<dbReference type="Gene3D" id="1.20.58.1030">
    <property type="match status" value="1"/>
</dbReference>
<feature type="transmembrane region" description="Helical" evidence="13">
    <location>
        <begin position="12"/>
        <end position="31"/>
    </location>
</feature>
<accession>A0AAN6C431</accession>
<evidence type="ECO:0000256" key="11">
    <source>
        <dbReference type="ARBA" id="ARBA00023242"/>
    </source>
</evidence>
<evidence type="ECO:0000256" key="1">
    <source>
        <dbReference type="ARBA" id="ARBA00004123"/>
    </source>
</evidence>
<evidence type="ECO:0000256" key="7">
    <source>
        <dbReference type="ARBA" id="ARBA00022705"/>
    </source>
</evidence>
<reference evidence="15 16" key="1">
    <citation type="submission" date="2020-02" db="EMBL/GenBank/DDBJ databases">
        <title>Identification and distribution of gene clusters putatively required for synthesis of sphingolipid metabolism inhibitors in phylogenetically diverse species of the filamentous fungus Fusarium.</title>
        <authorList>
            <person name="Kim H.-S."/>
            <person name="Busman M."/>
            <person name="Brown D.W."/>
            <person name="Divon H."/>
            <person name="Uhlig S."/>
            <person name="Proctor R.H."/>
        </authorList>
    </citation>
    <scope>NUCLEOTIDE SEQUENCE [LARGE SCALE GENOMIC DNA]</scope>
    <source>
        <strain evidence="15 16">NRRL 2903</strain>
    </source>
</reference>
<evidence type="ECO:0000256" key="10">
    <source>
        <dbReference type="ARBA" id="ARBA00023136"/>
    </source>
</evidence>